<dbReference type="AlphaFoldDB" id="A0A9X2BV95"/>
<keyword evidence="2" id="KW-1185">Reference proteome</keyword>
<comment type="caution">
    <text evidence="1">The sequence shown here is derived from an EMBL/GenBank/DDBJ whole genome shotgun (WGS) entry which is preliminary data.</text>
</comment>
<reference evidence="1" key="1">
    <citation type="submission" date="2022-04" db="EMBL/GenBank/DDBJ databases">
        <title>Roseomonas acroporae sp. nov., isolated from coral Acropora digitifera.</title>
        <authorList>
            <person name="Sun H."/>
        </authorList>
    </citation>
    <scope>NUCLEOTIDE SEQUENCE</scope>
    <source>
        <strain evidence="1">NAR14</strain>
    </source>
</reference>
<sequence>MRLVLGAFCGITRLMPLPCPVVLIGTILPPVLNKLFSVAERRYSRLIHLFSDTETALMEWTEMSSRTTIEQ</sequence>
<name>A0A9X2BV95_9PROT</name>
<gene>
    <name evidence="1" type="ORF">M0638_18825</name>
</gene>
<evidence type="ECO:0000313" key="1">
    <source>
        <dbReference type="EMBL" id="MCK8786433.1"/>
    </source>
</evidence>
<accession>A0A9X2BV95</accession>
<evidence type="ECO:0000313" key="2">
    <source>
        <dbReference type="Proteomes" id="UP001139516"/>
    </source>
</evidence>
<organism evidence="1 2">
    <name type="scientific">Roseomonas acroporae</name>
    <dbReference type="NCBI Taxonomy" id="2937791"/>
    <lineage>
        <taxon>Bacteria</taxon>
        <taxon>Pseudomonadati</taxon>
        <taxon>Pseudomonadota</taxon>
        <taxon>Alphaproteobacteria</taxon>
        <taxon>Acetobacterales</taxon>
        <taxon>Roseomonadaceae</taxon>
        <taxon>Roseomonas</taxon>
    </lineage>
</organism>
<dbReference type="Proteomes" id="UP001139516">
    <property type="component" value="Unassembled WGS sequence"/>
</dbReference>
<protein>
    <submittedName>
        <fullName evidence="1">Uncharacterized protein</fullName>
    </submittedName>
</protein>
<dbReference type="EMBL" id="JALPRX010000083">
    <property type="protein sequence ID" value="MCK8786433.1"/>
    <property type="molecule type" value="Genomic_DNA"/>
</dbReference>
<proteinExistence type="predicted"/>
<dbReference type="RefSeq" id="WP_248668548.1">
    <property type="nucleotide sequence ID" value="NZ_JALPRX010000083.1"/>
</dbReference>